<comment type="caution">
    <text evidence="2">The sequence shown here is derived from an EMBL/GenBank/DDBJ whole genome shotgun (WGS) entry which is preliminary data.</text>
</comment>
<accession>A0A2T4JFP2</accession>
<gene>
    <name evidence="2" type="ORF">C5F46_12745</name>
</gene>
<dbReference type="Proteomes" id="UP000241899">
    <property type="component" value="Unassembled WGS sequence"/>
</dbReference>
<proteinExistence type="predicted"/>
<feature type="compositionally biased region" description="Low complexity" evidence="1">
    <location>
        <begin position="130"/>
        <end position="148"/>
    </location>
</feature>
<reference evidence="2 3" key="1">
    <citation type="submission" date="2018-03" db="EMBL/GenBank/DDBJ databases">
        <title>Rhodobacter veldkampii.</title>
        <authorList>
            <person name="Meyer T.E."/>
            <person name="Miller S."/>
            <person name="Lodha T."/>
            <person name="Gandham S."/>
            <person name="Chintalapati S."/>
            <person name="Chintalapati V.R."/>
        </authorList>
    </citation>
    <scope>NUCLEOTIDE SEQUENCE [LARGE SCALE GENOMIC DNA]</scope>
    <source>
        <strain evidence="2 3">DSM 11550</strain>
    </source>
</reference>
<dbReference type="RefSeq" id="WP_107325726.1">
    <property type="nucleotide sequence ID" value="NZ_NHSP01000060.1"/>
</dbReference>
<dbReference type="OrthoDB" id="7585945at2"/>
<evidence type="ECO:0000313" key="2">
    <source>
        <dbReference type="EMBL" id="PTE16734.1"/>
    </source>
</evidence>
<name>A0A2T4JFP2_9RHOB</name>
<dbReference type="EMBL" id="PZKF01000034">
    <property type="protein sequence ID" value="PTE16734.1"/>
    <property type="molecule type" value="Genomic_DNA"/>
</dbReference>
<evidence type="ECO:0000313" key="3">
    <source>
        <dbReference type="Proteomes" id="UP000241899"/>
    </source>
</evidence>
<dbReference type="AlphaFoldDB" id="A0A2T4JFP2"/>
<evidence type="ECO:0000256" key="1">
    <source>
        <dbReference type="SAM" id="MobiDB-lite"/>
    </source>
</evidence>
<keyword evidence="3" id="KW-1185">Reference proteome</keyword>
<protein>
    <submittedName>
        <fullName evidence="2">Uncharacterized protein</fullName>
    </submittedName>
</protein>
<organism evidence="2 3">
    <name type="scientific">Phaeovulum veldkampii DSM 11550</name>
    <dbReference type="NCBI Taxonomy" id="1185920"/>
    <lineage>
        <taxon>Bacteria</taxon>
        <taxon>Pseudomonadati</taxon>
        <taxon>Pseudomonadota</taxon>
        <taxon>Alphaproteobacteria</taxon>
        <taxon>Rhodobacterales</taxon>
        <taxon>Paracoccaceae</taxon>
        <taxon>Phaeovulum</taxon>
    </lineage>
</organism>
<sequence>MLTLDLTNAPRWIELIPGLRVQLRPLTTALMVAARADPALDLAAVQSDDNIGGIVATEALALTMAKALARQAILDWEGVGDAEGHPLPVSPAAIDALLDVWPVFEAFQTIYVSKGLLLDAEKNVSPPLPTGSSAGASATARPVRAAAKTARHGKTAR</sequence>
<feature type="region of interest" description="Disordered" evidence="1">
    <location>
        <begin position="127"/>
        <end position="157"/>
    </location>
</feature>